<keyword evidence="4 6" id="KW-0862">Zinc</keyword>
<sequence length="247" mass="26635" precursor="true">MFPCRESPTLMRRLLPALLLLLAACEAVPVAAPPPGEPGRTESVQSRAERATRQFVEVASAVEPVAERECRRVTEELNCDYLIVVDDRPGQEANAFQTLDDQGRPIIAFNLALIASVENADELAFVMGHESAHHILGHLAKVEEDAAIGAIIFSGLAQISGADAASVRSAEEFGASVGARSFSKEYELEADQLGTLLTLEAGYDPLRGAEFFLRIPDPGDRFLGSHPPNAARLAVVRRTVSAYRSVN</sequence>
<dbReference type="InterPro" id="IPR051156">
    <property type="entry name" value="Mito/Outer_Membr_Metalloprot"/>
</dbReference>
<dbReference type="Gene3D" id="3.30.2010.10">
    <property type="entry name" value="Metalloproteases ('zincins'), catalytic domain"/>
    <property type="match status" value="1"/>
</dbReference>
<evidence type="ECO:0000256" key="3">
    <source>
        <dbReference type="ARBA" id="ARBA00022801"/>
    </source>
</evidence>
<dbReference type="PANTHER" id="PTHR22726">
    <property type="entry name" value="METALLOENDOPEPTIDASE OMA1"/>
    <property type="match status" value="1"/>
</dbReference>
<feature type="domain" description="Peptidase M48" evidence="8">
    <location>
        <begin position="81"/>
        <end position="238"/>
    </location>
</feature>
<organism evidence="9 10">
    <name type="scientific">Salipiger profundus</name>
    <dbReference type="NCBI Taxonomy" id="1229727"/>
    <lineage>
        <taxon>Bacteria</taxon>
        <taxon>Pseudomonadati</taxon>
        <taxon>Pseudomonadota</taxon>
        <taxon>Alphaproteobacteria</taxon>
        <taxon>Rhodobacterales</taxon>
        <taxon>Roseobacteraceae</taxon>
        <taxon>Salipiger</taxon>
    </lineage>
</organism>
<keyword evidence="2" id="KW-0479">Metal-binding</keyword>
<dbReference type="AlphaFoldDB" id="A0A1U7D3Y2"/>
<evidence type="ECO:0000256" key="5">
    <source>
        <dbReference type="ARBA" id="ARBA00023049"/>
    </source>
</evidence>
<evidence type="ECO:0000259" key="8">
    <source>
        <dbReference type="Pfam" id="PF01435"/>
    </source>
</evidence>
<keyword evidence="10" id="KW-1185">Reference proteome</keyword>
<gene>
    <name evidence="9" type="ORF">Ga0080559_TMP2078</name>
</gene>
<dbReference type="GO" id="GO:0004222">
    <property type="term" value="F:metalloendopeptidase activity"/>
    <property type="evidence" value="ECO:0007669"/>
    <property type="project" value="InterPro"/>
</dbReference>
<dbReference type="PROSITE" id="PS51257">
    <property type="entry name" value="PROKAR_LIPOPROTEIN"/>
    <property type="match status" value="1"/>
</dbReference>
<dbReference type="Proteomes" id="UP000186559">
    <property type="component" value="Chromosome"/>
</dbReference>
<keyword evidence="7" id="KW-0732">Signal</keyword>
<dbReference type="CDD" id="cd07324">
    <property type="entry name" value="M48C_Oma1-like"/>
    <property type="match status" value="1"/>
</dbReference>
<feature type="chain" id="PRO_5012866274" evidence="7">
    <location>
        <begin position="33"/>
        <end position="247"/>
    </location>
</feature>
<evidence type="ECO:0000256" key="7">
    <source>
        <dbReference type="SAM" id="SignalP"/>
    </source>
</evidence>
<evidence type="ECO:0000256" key="2">
    <source>
        <dbReference type="ARBA" id="ARBA00022723"/>
    </source>
</evidence>
<proteinExistence type="inferred from homology"/>
<evidence type="ECO:0000313" key="9">
    <source>
        <dbReference type="EMBL" id="APX22874.1"/>
    </source>
</evidence>
<dbReference type="PANTHER" id="PTHR22726:SF1">
    <property type="entry name" value="METALLOENDOPEPTIDASE OMA1, MITOCHONDRIAL"/>
    <property type="match status" value="1"/>
</dbReference>
<dbReference type="GO" id="GO:0051603">
    <property type="term" value="P:proteolysis involved in protein catabolic process"/>
    <property type="evidence" value="ECO:0007669"/>
    <property type="project" value="TreeGrafter"/>
</dbReference>
<evidence type="ECO:0000256" key="4">
    <source>
        <dbReference type="ARBA" id="ARBA00022833"/>
    </source>
</evidence>
<evidence type="ECO:0000256" key="6">
    <source>
        <dbReference type="RuleBase" id="RU003983"/>
    </source>
</evidence>
<dbReference type="Pfam" id="PF01435">
    <property type="entry name" value="Peptidase_M48"/>
    <property type="match status" value="1"/>
</dbReference>
<dbReference type="GO" id="GO:0046872">
    <property type="term" value="F:metal ion binding"/>
    <property type="evidence" value="ECO:0007669"/>
    <property type="project" value="UniProtKB-KW"/>
</dbReference>
<dbReference type="GO" id="GO:0016020">
    <property type="term" value="C:membrane"/>
    <property type="evidence" value="ECO:0007669"/>
    <property type="project" value="TreeGrafter"/>
</dbReference>
<comment type="similarity">
    <text evidence="6">Belongs to the peptidase M48 family.</text>
</comment>
<dbReference type="KEGG" id="tpro:Ga0080559_TMP2078"/>
<protein>
    <submittedName>
        <fullName evidence="9">Peptidase family M48</fullName>
    </submittedName>
</protein>
<evidence type="ECO:0000256" key="1">
    <source>
        <dbReference type="ARBA" id="ARBA00022670"/>
    </source>
</evidence>
<reference evidence="9 10" key="1">
    <citation type="submission" date="2016-03" db="EMBL/GenBank/DDBJ databases">
        <title>Deep-sea bacteria in the southern Pacific.</title>
        <authorList>
            <person name="Tang K."/>
        </authorList>
    </citation>
    <scope>NUCLEOTIDE SEQUENCE [LARGE SCALE GENOMIC DNA]</scope>
    <source>
        <strain evidence="9 10">JLT2016</strain>
    </source>
</reference>
<keyword evidence="1 6" id="KW-0645">Protease</keyword>
<dbReference type="EMBL" id="CP014796">
    <property type="protein sequence ID" value="APX22874.1"/>
    <property type="molecule type" value="Genomic_DNA"/>
</dbReference>
<feature type="signal peptide" evidence="7">
    <location>
        <begin position="1"/>
        <end position="32"/>
    </location>
</feature>
<keyword evidence="3 6" id="KW-0378">Hydrolase</keyword>
<dbReference type="STRING" id="1229727.Ga0080559_TMP2078"/>
<name>A0A1U7D3Y2_9RHOB</name>
<dbReference type="InterPro" id="IPR001915">
    <property type="entry name" value="Peptidase_M48"/>
</dbReference>
<accession>A0A1U7D3Y2</accession>
<comment type="cofactor">
    <cofactor evidence="6">
        <name>Zn(2+)</name>
        <dbReference type="ChEBI" id="CHEBI:29105"/>
    </cofactor>
    <text evidence="6">Binds 1 zinc ion per subunit.</text>
</comment>
<evidence type="ECO:0000313" key="10">
    <source>
        <dbReference type="Proteomes" id="UP000186559"/>
    </source>
</evidence>
<keyword evidence="5 6" id="KW-0482">Metalloprotease</keyword>